<evidence type="ECO:0000313" key="4">
    <source>
        <dbReference type="WBParaSite" id="TCNE_0000936801-mRNA-1"/>
    </source>
</evidence>
<name>A0A183ULJ8_TOXCA</name>
<reference evidence="4" key="1">
    <citation type="submission" date="2016-06" db="UniProtKB">
        <authorList>
            <consortium name="WormBaseParasite"/>
        </authorList>
    </citation>
    <scope>IDENTIFICATION</scope>
</reference>
<evidence type="ECO:0000259" key="1">
    <source>
        <dbReference type="SMART" id="SM00645"/>
    </source>
</evidence>
<dbReference type="SMART" id="SM00645">
    <property type="entry name" value="Pept_C1"/>
    <property type="match status" value="1"/>
</dbReference>
<dbReference type="Proteomes" id="UP000050794">
    <property type="component" value="Unassembled WGS sequence"/>
</dbReference>
<keyword evidence="3" id="KW-1185">Reference proteome</keyword>
<dbReference type="InterPro" id="IPR038765">
    <property type="entry name" value="Papain-like_cys_pep_sf"/>
</dbReference>
<dbReference type="GO" id="GO:0008234">
    <property type="term" value="F:cysteine-type peptidase activity"/>
    <property type="evidence" value="ECO:0007669"/>
    <property type="project" value="InterPro"/>
</dbReference>
<dbReference type="EMBL" id="UYWY01020156">
    <property type="protein sequence ID" value="VDM40689.1"/>
    <property type="molecule type" value="Genomic_DNA"/>
</dbReference>
<gene>
    <name evidence="2" type="ORF">TCNE_LOCUS9368</name>
</gene>
<accession>A0A183ULJ8</accession>
<proteinExistence type="predicted"/>
<dbReference type="WBParaSite" id="TCNE_0000936801-mRNA-1">
    <property type="protein sequence ID" value="TCNE_0000936801-mRNA-1"/>
    <property type="gene ID" value="TCNE_0000936801"/>
</dbReference>
<dbReference type="Pfam" id="PF00112">
    <property type="entry name" value="Peptidase_C1"/>
    <property type="match status" value="1"/>
</dbReference>
<evidence type="ECO:0000313" key="3">
    <source>
        <dbReference type="Proteomes" id="UP000050794"/>
    </source>
</evidence>
<dbReference type="GO" id="GO:0006508">
    <property type="term" value="P:proteolysis"/>
    <property type="evidence" value="ECO:0007669"/>
    <property type="project" value="InterPro"/>
</dbReference>
<reference evidence="2 3" key="2">
    <citation type="submission" date="2018-11" db="EMBL/GenBank/DDBJ databases">
        <authorList>
            <consortium name="Pathogen Informatics"/>
        </authorList>
    </citation>
    <scope>NUCLEOTIDE SEQUENCE [LARGE SCALE GENOMIC DNA]</scope>
</reference>
<evidence type="ECO:0000313" key="2">
    <source>
        <dbReference type="EMBL" id="VDM40689.1"/>
    </source>
</evidence>
<sequence length="156" mass="17487">MSDRICIGSNYTIQSQVSAQDLTSCCSECGGCQGGNYGSFEGCKPYVVSPDCGVPCSVDFYQKENTPHCEEVCQDLYEKRYSDDLTKGIYHPFTFPESQELYGHCAKLLGWGEENGEEYWLYMNTWGREWGEDGFFRMTLSEVPEEAVAGIANVAD</sequence>
<dbReference type="SUPFAM" id="SSF54001">
    <property type="entry name" value="Cysteine proteinases"/>
    <property type="match status" value="1"/>
</dbReference>
<dbReference type="AlphaFoldDB" id="A0A183ULJ8"/>
<feature type="domain" description="Peptidase C1A papain C-terminal" evidence="1">
    <location>
        <begin position="1"/>
        <end position="151"/>
    </location>
</feature>
<protein>
    <submittedName>
        <fullName evidence="4">Pept_C1 domain-containing protein</fullName>
    </submittedName>
</protein>
<dbReference type="Gene3D" id="3.90.70.10">
    <property type="entry name" value="Cysteine proteinases"/>
    <property type="match status" value="2"/>
</dbReference>
<dbReference type="InterPro" id="IPR000668">
    <property type="entry name" value="Peptidase_C1A_C"/>
</dbReference>
<organism evidence="3 4">
    <name type="scientific">Toxocara canis</name>
    <name type="common">Canine roundworm</name>
    <dbReference type="NCBI Taxonomy" id="6265"/>
    <lineage>
        <taxon>Eukaryota</taxon>
        <taxon>Metazoa</taxon>
        <taxon>Ecdysozoa</taxon>
        <taxon>Nematoda</taxon>
        <taxon>Chromadorea</taxon>
        <taxon>Rhabditida</taxon>
        <taxon>Spirurina</taxon>
        <taxon>Ascaridomorpha</taxon>
        <taxon>Ascaridoidea</taxon>
        <taxon>Toxocaridae</taxon>
        <taxon>Toxocara</taxon>
    </lineage>
</organism>